<protein>
    <submittedName>
        <fullName evidence="2">Uncharacterized protein</fullName>
    </submittedName>
</protein>
<gene>
    <name evidence="2" type="ORF">CLV56_2307</name>
</gene>
<evidence type="ECO:0000313" key="3">
    <source>
        <dbReference type="Proteomes" id="UP000230842"/>
    </source>
</evidence>
<sequence>MRTTGAGYRERVPDDASGPPTAALLTPAALTAGPVRAVRSVAVAGLIGATALSAHLAAGGAAPADLALLAAGPIAVGACWRLSARRWSVRDLLGLFLVAQAAVHVLAMLAPAAGAVDQTRAAPMAISHVLGALVLVVLVQHGEGVLWTLTQHLGLRAAGLLDAPSATGTCRSVPVLARTAEVVPGPERRVCRGRSPPR</sequence>
<feature type="transmembrane region" description="Helical" evidence="1">
    <location>
        <begin position="92"/>
        <end position="115"/>
    </location>
</feature>
<keyword evidence="1" id="KW-1133">Transmembrane helix</keyword>
<reference evidence="2 3" key="1">
    <citation type="submission" date="2017-11" db="EMBL/GenBank/DDBJ databases">
        <title>Genomic Encyclopedia of Archaeal and Bacterial Type Strains, Phase II (KMG-II): From Individual Species to Whole Genera.</title>
        <authorList>
            <person name="Goeker M."/>
        </authorList>
    </citation>
    <scope>NUCLEOTIDE SEQUENCE [LARGE SCALE GENOMIC DNA]</scope>
    <source>
        <strain evidence="2 3">DSM 27763</strain>
    </source>
</reference>
<dbReference type="Proteomes" id="UP000230842">
    <property type="component" value="Unassembled WGS sequence"/>
</dbReference>
<keyword evidence="1" id="KW-0472">Membrane</keyword>
<accession>A0A0B2BQV3</accession>
<feature type="transmembrane region" description="Helical" evidence="1">
    <location>
        <begin position="62"/>
        <end position="80"/>
    </location>
</feature>
<dbReference type="OrthoDB" id="10003240at2"/>
<comment type="caution">
    <text evidence="2">The sequence shown here is derived from an EMBL/GenBank/DDBJ whole genome shotgun (WGS) entry which is preliminary data.</text>
</comment>
<evidence type="ECO:0000256" key="1">
    <source>
        <dbReference type="SAM" id="Phobius"/>
    </source>
</evidence>
<feature type="transmembrane region" description="Helical" evidence="1">
    <location>
        <begin position="37"/>
        <end position="56"/>
    </location>
</feature>
<dbReference type="RefSeq" id="WP_039339968.1">
    <property type="nucleotide sequence ID" value="NZ_PGEZ01000001.1"/>
</dbReference>
<dbReference type="AlphaFoldDB" id="A0A0B2BQV3"/>
<organism evidence="2 3">
    <name type="scientific">Mumia flava</name>
    <dbReference type="NCBI Taxonomy" id="1348852"/>
    <lineage>
        <taxon>Bacteria</taxon>
        <taxon>Bacillati</taxon>
        <taxon>Actinomycetota</taxon>
        <taxon>Actinomycetes</taxon>
        <taxon>Propionibacteriales</taxon>
        <taxon>Nocardioidaceae</taxon>
        <taxon>Mumia</taxon>
    </lineage>
</organism>
<keyword evidence="1" id="KW-0812">Transmembrane</keyword>
<feature type="transmembrane region" description="Helical" evidence="1">
    <location>
        <begin position="121"/>
        <end position="139"/>
    </location>
</feature>
<dbReference type="EMBL" id="PGEZ01000001">
    <property type="protein sequence ID" value="PJJ58062.1"/>
    <property type="molecule type" value="Genomic_DNA"/>
</dbReference>
<proteinExistence type="predicted"/>
<name>A0A0B2BQV3_9ACTN</name>
<keyword evidence="3" id="KW-1185">Reference proteome</keyword>
<evidence type="ECO:0000313" key="2">
    <source>
        <dbReference type="EMBL" id="PJJ58062.1"/>
    </source>
</evidence>